<dbReference type="Proteomes" id="UP001140206">
    <property type="component" value="Chromosome 2"/>
</dbReference>
<feature type="transmembrane region" description="Helical" evidence="2">
    <location>
        <begin position="392"/>
        <end position="419"/>
    </location>
</feature>
<feature type="transmembrane region" description="Helical" evidence="2">
    <location>
        <begin position="507"/>
        <end position="530"/>
    </location>
</feature>
<dbReference type="PANTHER" id="PTHR35322:SF2">
    <property type="entry name" value="PROTEIN CPR-5"/>
    <property type="match status" value="1"/>
</dbReference>
<proteinExistence type="predicted"/>
<dbReference type="InterPro" id="IPR044708">
    <property type="entry name" value="CPR5"/>
</dbReference>
<comment type="caution">
    <text evidence="3">The sequence shown here is derived from an EMBL/GenBank/DDBJ whole genome shotgun (WGS) entry which is preliminary data.</text>
</comment>
<evidence type="ECO:0000313" key="3">
    <source>
        <dbReference type="EMBL" id="KAJ4793803.1"/>
    </source>
</evidence>
<feature type="region of interest" description="Disordered" evidence="1">
    <location>
        <begin position="23"/>
        <end position="80"/>
    </location>
</feature>
<dbReference type="GO" id="GO:0010090">
    <property type="term" value="P:trichome morphogenesis"/>
    <property type="evidence" value="ECO:0007669"/>
    <property type="project" value="InterPro"/>
</dbReference>
<organism evidence="3 4">
    <name type="scientific">Rhynchospora pubera</name>
    <dbReference type="NCBI Taxonomy" id="906938"/>
    <lineage>
        <taxon>Eukaryota</taxon>
        <taxon>Viridiplantae</taxon>
        <taxon>Streptophyta</taxon>
        <taxon>Embryophyta</taxon>
        <taxon>Tracheophyta</taxon>
        <taxon>Spermatophyta</taxon>
        <taxon>Magnoliopsida</taxon>
        <taxon>Liliopsida</taxon>
        <taxon>Poales</taxon>
        <taxon>Cyperaceae</taxon>
        <taxon>Cyperoideae</taxon>
        <taxon>Rhynchosporeae</taxon>
        <taxon>Rhynchospora</taxon>
    </lineage>
</organism>
<feature type="region of interest" description="Disordered" evidence="1">
    <location>
        <begin position="182"/>
        <end position="202"/>
    </location>
</feature>
<evidence type="ECO:0000256" key="2">
    <source>
        <dbReference type="SAM" id="Phobius"/>
    </source>
</evidence>
<dbReference type="PANTHER" id="PTHR35322">
    <property type="entry name" value="PROTEIN CPR-5"/>
    <property type="match status" value="1"/>
</dbReference>
<dbReference type="GO" id="GO:0006952">
    <property type="term" value="P:defense response"/>
    <property type="evidence" value="ECO:0007669"/>
    <property type="project" value="InterPro"/>
</dbReference>
<feature type="transmembrane region" description="Helical" evidence="2">
    <location>
        <begin position="457"/>
        <end position="477"/>
    </location>
</feature>
<feature type="transmembrane region" description="Helical" evidence="2">
    <location>
        <begin position="334"/>
        <end position="356"/>
    </location>
</feature>
<dbReference type="AlphaFoldDB" id="A0AAV8FSD3"/>
<evidence type="ECO:0008006" key="5">
    <source>
        <dbReference type="Google" id="ProtNLM"/>
    </source>
</evidence>
<protein>
    <recommendedName>
        <fullName evidence="5">Protein CPR-5</fullName>
    </recommendedName>
</protein>
<feature type="transmembrane region" description="Helical" evidence="2">
    <location>
        <begin position="431"/>
        <end position="450"/>
    </location>
</feature>
<evidence type="ECO:0000256" key="1">
    <source>
        <dbReference type="SAM" id="MobiDB-lite"/>
    </source>
</evidence>
<keyword evidence="4" id="KW-1185">Reference proteome</keyword>
<feature type="compositionally biased region" description="Low complexity" evidence="1">
    <location>
        <begin position="63"/>
        <end position="75"/>
    </location>
</feature>
<sequence length="551" mass="61396">MPPSFPGLFPSISAASLMKPLVRCTTPSPTTPPAPHNGNDDLATENPSKCNGFSRGKDTITASPSSSSSTSLSSRRVVRSRVRTRIRPRVLWAPRGSGCGTAHDDLALPLGMSFAAVLSQVMNKNKQGERKSVDLLSKMCTSAVKESVTNIYGDKYDYFMRNFEKSFRSTIQTLHLISHASIPDQEESTSCTPSESGDPVDISNDCAEHSHVIPHLPLGPTTSTQMVLHGNLNSQLSSISQNGSFRTNEINHNIITTLERSVSEQVRSNDLKEFEMGLIMKKIELKKSQLELSSYSHMLDRVKVRMGMAKAMFKEEKLKNQVQDARFSELVKSFIDVLVTGLIIMSVCFGYGTYVFSYERITEVTDSCSAISKGSNSWWVPKQVSSFNSGWLFFRCHIVALTRLGFGIIMFLALAWLIIQKSSVAGPNMPITFNVMLLGVFCGFTGKWCVDMLGGDGLLWLIFWEMLCLIHFLGNAFPSTIYRLLHGPVSVSQRIEAVKRSYWIRRYVLYTILLVILPVSAGLLPFASIVKWMEHFGEMIRLLNVGEEQEL</sequence>
<accession>A0AAV8FSD3</accession>
<gene>
    <name evidence="3" type="ORF">LUZ62_045049</name>
</gene>
<keyword evidence="2" id="KW-0812">Transmembrane</keyword>
<dbReference type="EMBL" id="JAMFTS010000002">
    <property type="protein sequence ID" value="KAJ4793803.1"/>
    <property type="molecule type" value="Genomic_DNA"/>
</dbReference>
<keyword evidence="2" id="KW-0472">Membrane</keyword>
<reference evidence="3" key="1">
    <citation type="submission" date="2022-08" db="EMBL/GenBank/DDBJ databases">
        <authorList>
            <person name="Marques A."/>
        </authorList>
    </citation>
    <scope>NUCLEOTIDE SEQUENCE</scope>
    <source>
        <strain evidence="3">RhyPub2mFocal</strain>
        <tissue evidence="3">Leaves</tissue>
    </source>
</reference>
<keyword evidence="2" id="KW-1133">Transmembrane helix</keyword>
<name>A0AAV8FSD3_9POAL</name>
<evidence type="ECO:0000313" key="4">
    <source>
        <dbReference type="Proteomes" id="UP001140206"/>
    </source>
</evidence>
<dbReference type="GO" id="GO:0010150">
    <property type="term" value="P:leaf senescence"/>
    <property type="evidence" value="ECO:0007669"/>
    <property type="project" value="InterPro"/>
</dbReference>